<keyword evidence="6" id="KW-0493">Microtubule</keyword>
<evidence type="ECO:0000256" key="6">
    <source>
        <dbReference type="RuleBase" id="RU000394"/>
    </source>
</evidence>
<reference evidence="9" key="1">
    <citation type="submission" date="2020-01" db="EMBL/GenBank/DDBJ databases">
        <title>Genome Sequencing of Three Apophysomyces-Like Fungal Strains Confirms a Novel Fungal Genus in the Mucoromycota with divergent Burkholderia-like Endosymbiotic Bacteria.</title>
        <authorList>
            <person name="Stajich J.E."/>
            <person name="Macias A.M."/>
            <person name="Carter-House D."/>
            <person name="Lovett B."/>
            <person name="Kasson L.R."/>
            <person name="Berry K."/>
            <person name="Grigoriev I."/>
            <person name="Chang Y."/>
            <person name="Spatafora J."/>
            <person name="Kasson M.T."/>
        </authorList>
    </citation>
    <scope>NUCLEOTIDE SEQUENCE</scope>
    <source>
        <strain evidence="9">NRRL A-21654</strain>
    </source>
</reference>
<dbReference type="InterPro" id="IPR019821">
    <property type="entry name" value="Kinesin_motor_CS"/>
</dbReference>
<dbReference type="InterPro" id="IPR027417">
    <property type="entry name" value="P-loop_NTPase"/>
</dbReference>
<dbReference type="GO" id="GO:0005524">
    <property type="term" value="F:ATP binding"/>
    <property type="evidence" value="ECO:0007669"/>
    <property type="project" value="UniProtKB-UniRule"/>
</dbReference>
<dbReference type="PROSITE" id="PS00411">
    <property type="entry name" value="KINESIN_MOTOR_1"/>
    <property type="match status" value="1"/>
</dbReference>
<sequence length="424" mass="46872">MTKRHSVSERNIEELGITAASHIIRPMTPPATPLPPSPDSFSILTPSPSSSGASSSIAPLRQSHSRSNSIHENVHVMIRCRPPTLKEQELDEELTWIMRPENGTVELAKQNAANPKVFQFDSVAFGVRNSAVYNAGVRDLVRSTMAGYNGTVFAYGQTASGKTHTMVVQNESHGQNTGTSEEPGVIPQAVTEVFAYIEEDPEREFMLRVSYLEIYNEQIRDLLASENKRLEICEDKKRGVHVKDLREIIVTSPQSVMEIIKGGEEKRHISATDFNAVSSRSHTVFQMVIESKGKDTYVPVKVSQLSLIDLAGSEKMTSDTERRKEGAYINKSLLTLGTVISKLTSQGASHIPFRDSKLTRILQTALSGNARISVICTINPTKASKDESMNTLRFAERVKLVKTAAKMTKVVIIFPDPDKLTHIV</sequence>
<name>A0A8H7BRD8_9FUNG</name>
<comment type="similarity">
    <text evidence="5 6">Belongs to the TRAFAC class myosin-kinesin ATPase superfamily. Kinesin family.</text>
</comment>
<dbReference type="InterPro" id="IPR036961">
    <property type="entry name" value="Kinesin_motor_dom_sf"/>
</dbReference>
<keyword evidence="10" id="KW-1185">Reference proteome</keyword>
<dbReference type="AlphaFoldDB" id="A0A8H7BRD8"/>
<gene>
    <name evidence="9" type="ORF">EC973_003425</name>
</gene>
<feature type="compositionally biased region" description="Low complexity" evidence="7">
    <location>
        <begin position="40"/>
        <end position="60"/>
    </location>
</feature>
<evidence type="ECO:0000313" key="10">
    <source>
        <dbReference type="Proteomes" id="UP000605846"/>
    </source>
</evidence>
<dbReference type="PANTHER" id="PTHR47968:SF75">
    <property type="entry name" value="CENTROMERE-ASSOCIATED PROTEIN E"/>
    <property type="match status" value="1"/>
</dbReference>
<dbReference type="GO" id="GO:0005874">
    <property type="term" value="C:microtubule"/>
    <property type="evidence" value="ECO:0007669"/>
    <property type="project" value="UniProtKB-KW"/>
</dbReference>
<dbReference type="GO" id="GO:0007018">
    <property type="term" value="P:microtubule-based movement"/>
    <property type="evidence" value="ECO:0007669"/>
    <property type="project" value="InterPro"/>
</dbReference>
<evidence type="ECO:0000256" key="1">
    <source>
        <dbReference type="ARBA" id="ARBA00022741"/>
    </source>
</evidence>
<dbReference type="InterPro" id="IPR027640">
    <property type="entry name" value="Kinesin-like_fam"/>
</dbReference>
<evidence type="ECO:0000313" key="9">
    <source>
        <dbReference type="EMBL" id="KAF7722335.1"/>
    </source>
</evidence>
<dbReference type="SMART" id="SM00129">
    <property type="entry name" value="KISc"/>
    <property type="match status" value="1"/>
</dbReference>
<feature type="domain" description="Kinesin motor" evidence="8">
    <location>
        <begin position="73"/>
        <end position="401"/>
    </location>
</feature>
<accession>A0A8H7BRD8</accession>
<dbReference type="PANTHER" id="PTHR47968">
    <property type="entry name" value="CENTROMERE PROTEIN E"/>
    <property type="match status" value="1"/>
</dbReference>
<evidence type="ECO:0000256" key="4">
    <source>
        <dbReference type="ARBA" id="ARBA00023175"/>
    </source>
</evidence>
<comment type="caution">
    <text evidence="9">The sequence shown here is derived from an EMBL/GenBank/DDBJ whole genome shotgun (WGS) entry which is preliminary data.</text>
</comment>
<dbReference type="SUPFAM" id="SSF52540">
    <property type="entry name" value="P-loop containing nucleoside triphosphate hydrolases"/>
    <property type="match status" value="1"/>
</dbReference>
<dbReference type="Gene3D" id="3.40.850.10">
    <property type="entry name" value="Kinesin motor domain"/>
    <property type="match status" value="1"/>
</dbReference>
<dbReference type="PROSITE" id="PS50067">
    <property type="entry name" value="KINESIN_MOTOR_2"/>
    <property type="match status" value="1"/>
</dbReference>
<evidence type="ECO:0000256" key="3">
    <source>
        <dbReference type="ARBA" id="ARBA00023054"/>
    </source>
</evidence>
<dbReference type="GO" id="GO:0008017">
    <property type="term" value="F:microtubule binding"/>
    <property type="evidence" value="ECO:0007669"/>
    <property type="project" value="InterPro"/>
</dbReference>
<proteinExistence type="inferred from homology"/>
<dbReference type="InterPro" id="IPR001752">
    <property type="entry name" value="Kinesin_motor_dom"/>
</dbReference>
<evidence type="ECO:0000256" key="2">
    <source>
        <dbReference type="ARBA" id="ARBA00022840"/>
    </source>
</evidence>
<feature type="binding site" evidence="5">
    <location>
        <begin position="156"/>
        <end position="163"/>
    </location>
    <ligand>
        <name>ATP</name>
        <dbReference type="ChEBI" id="CHEBI:30616"/>
    </ligand>
</feature>
<keyword evidence="3" id="KW-0175">Coiled coil</keyword>
<keyword evidence="2 5" id="KW-0067">ATP-binding</keyword>
<evidence type="ECO:0000259" key="8">
    <source>
        <dbReference type="PROSITE" id="PS50067"/>
    </source>
</evidence>
<dbReference type="GO" id="GO:0003777">
    <property type="term" value="F:microtubule motor activity"/>
    <property type="evidence" value="ECO:0007669"/>
    <property type="project" value="InterPro"/>
</dbReference>
<feature type="region of interest" description="Disordered" evidence="7">
    <location>
        <begin position="25"/>
        <end position="69"/>
    </location>
</feature>
<dbReference type="Proteomes" id="UP000605846">
    <property type="component" value="Unassembled WGS sequence"/>
</dbReference>
<protein>
    <recommendedName>
        <fullName evidence="6">Kinesin-like protein</fullName>
    </recommendedName>
</protein>
<keyword evidence="4 5" id="KW-0505">Motor protein</keyword>
<dbReference type="Pfam" id="PF00225">
    <property type="entry name" value="Kinesin"/>
    <property type="match status" value="1"/>
</dbReference>
<keyword evidence="1 5" id="KW-0547">Nucleotide-binding</keyword>
<organism evidence="9 10">
    <name type="scientific">Apophysomyces ossiformis</name>
    <dbReference type="NCBI Taxonomy" id="679940"/>
    <lineage>
        <taxon>Eukaryota</taxon>
        <taxon>Fungi</taxon>
        <taxon>Fungi incertae sedis</taxon>
        <taxon>Mucoromycota</taxon>
        <taxon>Mucoromycotina</taxon>
        <taxon>Mucoromycetes</taxon>
        <taxon>Mucorales</taxon>
        <taxon>Mucorineae</taxon>
        <taxon>Mucoraceae</taxon>
        <taxon>Apophysomyces</taxon>
    </lineage>
</organism>
<evidence type="ECO:0000256" key="5">
    <source>
        <dbReference type="PROSITE-ProRule" id="PRU00283"/>
    </source>
</evidence>
<dbReference type="EMBL" id="JABAYA010000200">
    <property type="protein sequence ID" value="KAF7722335.1"/>
    <property type="molecule type" value="Genomic_DNA"/>
</dbReference>
<dbReference type="OrthoDB" id="3176171at2759"/>
<evidence type="ECO:0000256" key="7">
    <source>
        <dbReference type="SAM" id="MobiDB-lite"/>
    </source>
</evidence>
<feature type="compositionally biased region" description="Pro residues" evidence="7">
    <location>
        <begin position="27"/>
        <end position="38"/>
    </location>
</feature>
<dbReference type="PRINTS" id="PR00380">
    <property type="entry name" value="KINESINHEAVY"/>
</dbReference>